<accession>A0A427XDZ9</accession>
<proteinExistence type="predicted"/>
<evidence type="ECO:0000313" key="3">
    <source>
        <dbReference type="Proteomes" id="UP000279236"/>
    </source>
</evidence>
<dbReference type="AlphaFoldDB" id="A0A427XDZ9"/>
<gene>
    <name evidence="2" type="ORF">EHS24_003714</name>
</gene>
<name>A0A427XDZ9_9TREE</name>
<dbReference type="Proteomes" id="UP000279236">
    <property type="component" value="Unassembled WGS sequence"/>
</dbReference>
<keyword evidence="3" id="KW-1185">Reference proteome</keyword>
<comment type="caution">
    <text evidence="2">The sequence shown here is derived from an EMBL/GenBank/DDBJ whole genome shotgun (WGS) entry which is preliminary data.</text>
</comment>
<reference evidence="2 3" key="1">
    <citation type="submission" date="2018-11" db="EMBL/GenBank/DDBJ databases">
        <title>Genome sequence of Apiotrichum porosum DSM 27194.</title>
        <authorList>
            <person name="Aliyu H."/>
            <person name="Gorte O."/>
            <person name="Ochsenreither K."/>
        </authorList>
    </citation>
    <scope>NUCLEOTIDE SEQUENCE [LARGE SCALE GENOMIC DNA]</scope>
    <source>
        <strain evidence="2 3">DSM 27194</strain>
    </source>
</reference>
<feature type="region of interest" description="Disordered" evidence="1">
    <location>
        <begin position="205"/>
        <end position="228"/>
    </location>
</feature>
<dbReference type="RefSeq" id="XP_028472232.1">
    <property type="nucleotide sequence ID" value="XM_028619363.1"/>
</dbReference>
<evidence type="ECO:0000313" key="2">
    <source>
        <dbReference type="EMBL" id="RSH77085.1"/>
    </source>
</evidence>
<organism evidence="2 3">
    <name type="scientific">Apiotrichum porosum</name>
    <dbReference type="NCBI Taxonomy" id="105984"/>
    <lineage>
        <taxon>Eukaryota</taxon>
        <taxon>Fungi</taxon>
        <taxon>Dikarya</taxon>
        <taxon>Basidiomycota</taxon>
        <taxon>Agaricomycotina</taxon>
        <taxon>Tremellomycetes</taxon>
        <taxon>Trichosporonales</taxon>
        <taxon>Trichosporonaceae</taxon>
        <taxon>Apiotrichum</taxon>
    </lineage>
</organism>
<dbReference type="EMBL" id="RSCE01000018">
    <property type="protein sequence ID" value="RSH77085.1"/>
    <property type="molecule type" value="Genomic_DNA"/>
</dbReference>
<protein>
    <submittedName>
        <fullName evidence="2">Uncharacterized protein</fullName>
    </submittedName>
</protein>
<evidence type="ECO:0000256" key="1">
    <source>
        <dbReference type="SAM" id="MobiDB-lite"/>
    </source>
</evidence>
<sequence length="373" mass="40606">MNSKIGRPVAIQVGPPSQNFWVVYICNYDPGCLKYDPAKTRVALSLLQAVENINVAAEGIIYLESNNFTSALDSAVDEYDRLSDALGAVRGKTRDMNNSKTSEMMSHARTEGNKLHVLADGLAYWAERNDQADRILAFVAQAETQAWWCPIASCSTVTPFSRLASGSSPNPLATTLRWTYRPATAMSPGACYFRNARAMRWTASPRTTTHDESGSGAAPLTQRARGSTRASQLTVLSCDKCGGAGVVTTENGEHFCPLSEPLFQRVHKTELCERRLPRLKASAAASGLIQLGNPKMSPLPMPEHNVVLFKAQTIATVIKQLRGTHTATIWLPLPQMLVLRPPPQELHLMGTAYVLAATAPRPSPLSGPPVIRR</sequence>
<dbReference type="GeneID" id="39588257"/>